<gene>
    <name evidence="3" type="ORF">BCR15_09905</name>
</gene>
<comment type="caution">
    <text evidence="3">The sequence shown here is derived from an EMBL/GenBank/DDBJ whole genome shotgun (WGS) entry which is preliminary data.</text>
</comment>
<dbReference type="GO" id="GO:0016829">
    <property type="term" value="F:lyase activity"/>
    <property type="evidence" value="ECO:0007669"/>
    <property type="project" value="UniProtKB-KW"/>
</dbReference>
<dbReference type="GO" id="GO:0046872">
    <property type="term" value="F:metal ion binding"/>
    <property type="evidence" value="ECO:0007669"/>
    <property type="project" value="UniProtKB-KW"/>
</dbReference>
<dbReference type="Pfam" id="PF01903">
    <property type="entry name" value="CbiX"/>
    <property type="match status" value="1"/>
</dbReference>
<dbReference type="AlphaFoldDB" id="A0A1C0AHH7"/>
<evidence type="ECO:0000313" key="3">
    <source>
        <dbReference type="EMBL" id="OCL31462.1"/>
    </source>
</evidence>
<evidence type="ECO:0008006" key="5">
    <source>
        <dbReference type="Google" id="ProtNLM"/>
    </source>
</evidence>
<sequence length="231" mass="23690">MPDIVLIAPGSPDPRHSDGVERLVDAVRDRVRSGRGVGACYLGHHGPTPSELSAELGRAAVAIPLLLDPRDRHASALPGAARELAAAGADVQLRPTLGPDPRLFDACEELLAAAGIVPDPATAVVLVGPAGGRDLASVEEPATAHRLGWGPWALAAVDGAEPLEAVVAHVRGLADRVVGVSFVVSEDRDHDRMAARCDALDIPMVAGGLSQTGALADLVIARAAQDARLSA</sequence>
<accession>A0A1C0AHH7</accession>
<protein>
    <recommendedName>
        <fullName evidence="5">Cobalamin biosynthesis protein CbiX</fullName>
    </recommendedName>
</protein>
<keyword evidence="4" id="KW-1185">Reference proteome</keyword>
<proteinExistence type="predicted"/>
<keyword evidence="1" id="KW-0479">Metal-binding</keyword>
<dbReference type="SUPFAM" id="SSF53800">
    <property type="entry name" value="Chelatase"/>
    <property type="match status" value="1"/>
</dbReference>
<dbReference type="Proteomes" id="UP000093501">
    <property type="component" value="Unassembled WGS sequence"/>
</dbReference>
<organism evidence="3 4">
    <name type="scientific">Tessaracoccus lapidicaptus</name>
    <dbReference type="NCBI Taxonomy" id="1427523"/>
    <lineage>
        <taxon>Bacteria</taxon>
        <taxon>Bacillati</taxon>
        <taxon>Actinomycetota</taxon>
        <taxon>Actinomycetes</taxon>
        <taxon>Propionibacteriales</taxon>
        <taxon>Propionibacteriaceae</taxon>
        <taxon>Tessaracoccus</taxon>
    </lineage>
</organism>
<dbReference type="RefSeq" id="WP_068752698.1">
    <property type="nucleotide sequence ID" value="NZ_MBQD01000026.1"/>
</dbReference>
<dbReference type="InterPro" id="IPR002762">
    <property type="entry name" value="CbiX-like"/>
</dbReference>
<evidence type="ECO:0000256" key="2">
    <source>
        <dbReference type="ARBA" id="ARBA00023239"/>
    </source>
</evidence>
<name>A0A1C0AHH7_9ACTN</name>
<keyword evidence="2" id="KW-0456">Lyase</keyword>
<dbReference type="EMBL" id="MBQD01000026">
    <property type="protein sequence ID" value="OCL31462.1"/>
    <property type="molecule type" value="Genomic_DNA"/>
</dbReference>
<reference evidence="4" key="1">
    <citation type="submission" date="2016-07" db="EMBL/GenBank/DDBJ databases">
        <authorList>
            <person name="Florea S."/>
            <person name="Webb J.S."/>
            <person name="Jaromczyk J."/>
            <person name="Schardl C.L."/>
        </authorList>
    </citation>
    <scope>NUCLEOTIDE SEQUENCE [LARGE SCALE GENOMIC DNA]</scope>
    <source>
        <strain evidence="4">IPBSL-7</strain>
    </source>
</reference>
<dbReference type="Gene3D" id="3.40.50.1400">
    <property type="match status" value="1"/>
</dbReference>
<evidence type="ECO:0000256" key="1">
    <source>
        <dbReference type="ARBA" id="ARBA00022723"/>
    </source>
</evidence>
<evidence type="ECO:0000313" key="4">
    <source>
        <dbReference type="Proteomes" id="UP000093501"/>
    </source>
</evidence>